<reference evidence="8 9" key="2">
    <citation type="journal article" date="2014" name="BMC Genomics">
        <title>An improved genome of the model marine alga Ostreococcus tauri unfolds by assessing Illumina de novo assemblies.</title>
        <authorList>
            <person name="Blanc-Mathieu R."/>
            <person name="Verhelst B."/>
            <person name="Derelle E."/>
            <person name="Rombauts S."/>
            <person name="Bouget F.Y."/>
            <person name="Carre I."/>
            <person name="Chateau A."/>
            <person name="Eyre-Walker A."/>
            <person name="Grimsley N."/>
            <person name="Moreau H."/>
            <person name="Piegu B."/>
            <person name="Rivals E."/>
            <person name="Schackwitz W."/>
            <person name="Van de Peer Y."/>
            <person name="Piganeau G."/>
        </authorList>
    </citation>
    <scope>NUCLEOTIDE SEQUENCE [LARGE SCALE GENOMIC DNA]</scope>
    <source>
        <strain evidence="9">OTTH 0595 / CCAP 157/2 / RCC745</strain>
    </source>
</reference>
<dbReference type="EMBL" id="CAID01000009">
    <property type="protein sequence ID" value="CEF99042.1"/>
    <property type="molecule type" value="Genomic_DNA"/>
</dbReference>
<proteinExistence type="inferred from homology"/>
<feature type="compositionally biased region" description="Basic and acidic residues" evidence="6">
    <location>
        <begin position="572"/>
        <end position="587"/>
    </location>
</feature>
<gene>
    <name evidence="8" type="ORF">OT_ostta09g01990</name>
</gene>
<evidence type="ECO:0000256" key="4">
    <source>
        <dbReference type="ARBA" id="ARBA00022989"/>
    </source>
</evidence>
<organism evidence="8 9">
    <name type="scientific">Ostreococcus tauri</name>
    <name type="common">Marine green alga</name>
    <dbReference type="NCBI Taxonomy" id="70448"/>
    <lineage>
        <taxon>Eukaryota</taxon>
        <taxon>Viridiplantae</taxon>
        <taxon>Chlorophyta</taxon>
        <taxon>Mamiellophyceae</taxon>
        <taxon>Mamiellales</taxon>
        <taxon>Bathycoccaceae</taxon>
        <taxon>Ostreococcus</taxon>
    </lineage>
</organism>
<feature type="transmembrane region" description="Helical" evidence="7">
    <location>
        <begin position="457"/>
        <end position="479"/>
    </location>
</feature>
<dbReference type="PANTHER" id="PTHR21347">
    <property type="entry name" value="CLEFT LIP AND PALATE ASSOCIATED TRANSMEMBRANE PROTEIN-RELATED"/>
    <property type="match status" value="1"/>
</dbReference>
<dbReference type="OrthoDB" id="378564at2759"/>
<dbReference type="RefSeq" id="XP_003081183.2">
    <property type="nucleotide sequence ID" value="XM_003081135.2"/>
</dbReference>
<keyword evidence="9" id="KW-1185">Reference proteome</keyword>
<dbReference type="PANTHER" id="PTHR21347:SF0">
    <property type="entry name" value="LIPID SCRAMBLASE CLPTM1L"/>
    <property type="match status" value="1"/>
</dbReference>
<evidence type="ECO:0000256" key="6">
    <source>
        <dbReference type="SAM" id="MobiDB-lite"/>
    </source>
</evidence>
<comment type="similarity">
    <text evidence="2">Belongs to the CLPTM1 family.</text>
</comment>
<dbReference type="InterPro" id="IPR008429">
    <property type="entry name" value="CLPTM1"/>
</dbReference>
<feature type="transmembrane region" description="Helical" evidence="7">
    <location>
        <begin position="433"/>
        <end position="451"/>
    </location>
</feature>
<keyword evidence="3 7" id="KW-0812">Transmembrane</keyword>
<dbReference type="KEGG" id="ota:OT_ostta09g01990"/>
<dbReference type="GeneID" id="9831761"/>
<evidence type="ECO:0000256" key="1">
    <source>
        <dbReference type="ARBA" id="ARBA00004141"/>
    </source>
</evidence>
<evidence type="ECO:0000313" key="8">
    <source>
        <dbReference type="EMBL" id="CEF99042.1"/>
    </source>
</evidence>
<evidence type="ECO:0000256" key="7">
    <source>
        <dbReference type="SAM" id="Phobius"/>
    </source>
</evidence>
<dbReference type="Proteomes" id="UP000009170">
    <property type="component" value="Unassembled WGS sequence"/>
</dbReference>
<protein>
    <submittedName>
        <fullName evidence="8">Cleft lip and palate transmembrane 1</fullName>
    </submittedName>
</protein>
<evidence type="ECO:0000256" key="3">
    <source>
        <dbReference type="ARBA" id="ARBA00022692"/>
    </source>
</evidence>
<comment type="caution">
    <text evidence="8">The sequence shown here is derived from an EMBL/GenBank/DDBJ whole genome shotgun (WGS) entry which is preliminary data.</text>
</comment>
<keyword evidence="4 7" id="KW-1133">Transmembrane helix</keyword>
<dbReference type="AlphaFoldDB" id="A0A090M8K6"/>
<reference evidence="9" key="1">
    <citation type="journal article" date="2006" name="Proc. Natl. Acad. Sci. U.S.A.">
        <title>Genome analysis of the smallest free-living eukaryote Ostreococcus tauri unveils many unique features.</title>
        <authorList>
            <person name="Derelle E."/>
            <person name="Ferraz C."/>
            <person name="Rombauts S."/>
            <person name="Rouze P."/>
            <person name="Worden A.Z."/>
            <person name="Robbens S."/>
            <person name="Partensky F."/>
            <person name="Degroeve S."/>
            <person name="Echeynie S."/>
            <person name="Cooke R."/>
            <person name="Saeys Y."/>
            <person name="Wuyts J."/>
            <person name="Jabbari K."/>
            <person name="Bowler C."/>
            <person name="Panaud O."/>
            <person name="Piegu B."/>
            <person name="Ball S.G."/>
            <person name="Ral J.-P."/>
            <person name="Bouget F.-Y."/>
            <person name="Piganeau G."/>
            <person name="De Baets B."/>
            <person name="Picard A."/>
            <person name="Delseny M."/>
            <person name="Demaille J."/>
            <person name="Van de Peer Y."/>
            <person name="Moreau H."/>
        </authorList>
    </citation>
    <scope>NUCLEOTIDE SEQUENCE [LARGE SCALE GENOMIC DNA]</scope>
    <source>
        <strain evidence="9">OTTH 0595 / CCAP 157/2 / RCC745</strain>
    </source>
</reference>
<feature type="region of interest" description="Disordered" evidence="6">
    <location>
        <begin position="563"/>
        <end position="587"/>
    </location>
</feature>
<sequence length="587" mass="66865">MSAADAGATAASRTWRVVRLAATYGFVARVVGALTASTSELRRTSTPVNDATTTSTTYAPVCRNTFARRELVDVRVWTTTVAGSDADADGMTEIPRDAPARAWFARGLAETERDSTISIPEGQALRVIRENATLRLIAAVSRSGRTIDPEEETFDERNVLLASMDLTVRRERKVIKRRKLLESGEEETMEEEEEGTVMQAYFKPNATLTLVDDFNAYRPETIPNVLAEKMRFTDAERSGYYPTLYFNEFWMINSYLQPLNETTAKSLKLNFEYATLSQVKWQFQTSMEKTWETHRRFGVSSERDSDDLKKIFLEGNPYLLAVTTVVSLLHTVFDFLAFKNDISFWKNRKSMEGLSSRSVVVNAVCQVVIFMYLCDNETSWTILISSGVGTAIEIWKVTRALDVSFEKGRLRLKDKASSVKSETAKHDADAVRYLSYVLYPCVLGYAVYSLRSHEHKSWWSFVLGTAVSGVYSFGFIAMCPQLYINYKLKSVAAMPWRQMGYKFLNTIIDDLFAFVVKMPTLHRLAVFRDDVIFLAFLYQRRLYRVDPKRANEFGYVADVSDDRTEAVVPTEDAERDRETPDESKKDR</sequence>
<evidence type="ECO:0000256" key="5">
    <source>
        <dbReference type="ARBA" id="ARBA00023136"/>
    </source>
</evidence>
<dbReference type="GO" id="GO:0016020">
    <property type="term" value="C:membrane"/>
    <property type="evidence" value="ECO:0007669"/>
    <property type="project" value="UniProtKB-SubCell"/>
</dbReference>
<feature type="transmembrane region" description="Helical" evidence="7">
    <location>
        <begin position="318"/>
        <end position="338"/>
    </location>
</feature>
<evidence type="ECO:0000256" key="2">
    <source>
        <dbReference type="ARBA" id="ARBA00009310"/>
    </source>
</evidence>
<dbReference type="Pfam" id="PF05602">
    <property type="entry name" value="CLPTM1"/>
    <property type="match status" value="1"/>
</dbReference>
<dbReference type="GO" id="GO:0012505">
    <property type="term" value="C:endomembrane system"/>
    <property type="evidence" value="ECO:0007669"/>
    <property type="project" value="TreeGrafter"/>
</dbReference>
<name>A0A090M8K6_OSTTA</name>
<evidence type="ECO:0000313" key="9">
    <source>
        <dbReference type="Proteomes" id="UP000009170"/>
    </source>
</evidence>
<keyword evidence="5 7" id="KW-0472">Membrane</keyword>
<accession>A0A090M8K6</accession>
<dbReference type="InParanoid" id="A0A090M8K6"/>
<dbReference type="FunCoup" id="A0A090M8K6">
    <property type="interactions" value="1933"/>
</dbReference>
<comment type="subcellular location">
    <subcellularLocation>
        <location evidence="1">Membrane</location>
        <topology evidence="1">Multi-pass membrane protein</topology>
    </subcellularLocation>
</comment>